<dbReference type="InterPro" id="IPR051559">
    <property type="entry name" value="HIF_prolyl_hydroxylases"/>
</dbReference>
<comment type="caution">
    <text evidence="3">The sequence shown here is derived from an EMBL/GenBank/DDBJ whole genome shotgun (WGS) entry which is preliminary data.</text>
</comment>
<sequence>MATSRRLARWLPALAAPAAYALHQSYLPASQSSSTCQHSQLDKLITREHVQELESQGFVVIPAAVQQVLGHAALERARRDASSCHFGKSSNRGQTVRDDVVCWISASDDSPGEGLVSCGALLRGAAAALERHGYRGSRHHRVPLLLQLSRFEPGGRGYGRHLDCNFQSAFELGISSWLRAAGSRARVLTAMVYLNDPDWAGRDGGQLRIFHGPQWDGSRWRDHTDVFPAGGTLVIFKSPQVPHQVLPPRKVDRSVDGWISHQPDGA</sequence>
<dbReference type="EMBL" id="CAUJNA010000224">
    <property type="protein sequence ID" value="CAJ1373958.1"/>
    <property type="molecule type" value="Genomic_DNA"/>
</dbReference>
<dbReference type="InterPro" id="IPR044862">
    <property type="entry name" value="Pro_4_hyd_alph_FE2OG_OXY"/>
</dbReference>
<dbReference type="GO" id="GO:0031418">
    <property type="term" value="F:L-ascorbic acid binding"/>
    <property type="evidence" value="ECO:0007669"/>
    <property type="project" value="UniProtKB-KW"/>
</dbReference>
<organism evidence="3 4">
    <name type="scientific">Effrenium voratum</name>
    <dbReference type="NCBI Taxonomy" id="2562239"/>
    <lineage>
        <taxon>Eukaryota</taxon>
        <taxon>Sar</taxon>
        <taxon>Alveolata</taxon>
        <taxon>Dinophyceae</taxon>
        <taxon>Suessiales</taxon>
        <taxon>Symbiodiniaceae</taxon>
        <taxon>Effrenium</taxon>
    </lineage>
</organism>
<dbReference type="PANTHER" id="PTHR12907">
    <property type="entry name" value="EGL NINE HOMOLOG-RELATED"/>
    <property type="match status" value="1"/>
</dbReference>
<keyword evidence="1" id="KW-0847">Vitamin C</keyword>
<evidence type="ECO:0000256" key="1">
    <source>
        <dbReference type="ARBA" id="ARBA00022896"/>
    </source>
</evidence>
<name>A0AA36HRE9_9DINO</name>
<gene>
    <name evidence="3" type="ORF">EVOR1521_LOCUS3641</name>
</gene>
<evidence type="ECO:0000313" key="3">
    <source>
        <dbReference type="EMBL" id="CAJ1373958.1"/>
    </source>
</evidence>
<feature type="domain" description="Prolyl 4-hydroxylase alpha subunit Fe(2+) 2OG dioxygenase" evidence="2">
    <location>
        <begin position="147"/>
        <end position="259"/>
    </location>
</feature>
<dbReference type="GO" id="GO:0031543">
    <property type="term" value="F:peptidyl-proline dioxygenase activity"/>
    <property type="evidence" value="ECO:0007669"/>
    <property type="project" value="TreeGrafter"/>
</dbReference>
<dbReference type="GO" id="GO:0071456">
    <property type="term" value="P:cellular response to hypoxia"/>
    <property type="evidence" value="ECO:0007669"/>
    <property type="project" value="TreeGrafter"/>
</dbReference>
<dbReference type="AlphaFoldDB" id="A0AA36HRE9"/>
<dbReference type="Gene3D" id="2.60.120.620">
    <property type="entry name" value="q2cbj1_9rhob like domain"/>
    <property type="match status" value="1"/>
</dbReference>
<dbReference type="Proteomes" id="UP001178507">
    <property type="component" value="Unassembled WGS sequence"/>
</dbReference>
<evidence type="ECO:0000259" key="2">
    <source>
        <dbReference type="Pfam" id="PF13640"/>
    </source>
</evidence>
<accession>A0AA36HRE9</accession>
<proteinExistence type="predicted"/>
<keyword evidence="4" id="KW-1185">Reference proteome</keyword>
<protein>
    <recommendedName>
        <fullName evidence="2">Prolyl 4-hydroxylase alpha subunit Fe(2+) 2OG dioxygenase domain-containing protein</fullName>
    </recommendedName>
</protein>
<dbReference type="Pfam" id="PF13640">
    <property type="entry name" value="2OG-FeII_Oxy_3"/>
    <property type="match status" value="1"/>
</dbReference>
<dbReference type="PANTHER" id="PTHR12907:SF26">
    <property type="entry name" value="HIF PROLYL HYDROXYLASE, ISOFORM C"/>
    <property type="match status" value="1"/>
</dbReference>
<evidence type="ECO:0000313" key="4">
    <source>
        <dbReference type="Proteomes" id="UP001178507"/>
    </source>
</evidence>
<dbReference type="GO" id="GO:0008198">
    <property type="term" value="F:ferrous iron binding"/>
    <property type="evidence" value="ECO:0007669"/>
    <property type="project" value="TreeGrafter"/>
</dbReference>
<reference evidence="3" key="1">
    <citation type="submission" date="2023-08" db="EMBL/GenBank/DDBJ databases">
        <authorList>
            <person name="Chen Y."/>
            <person name="Shah S."/>
            <person name="Dougan E. K."/>
            <person name="Thang M."/>
            <person name="Chan C."/>
        </authorList>
    </citation>
    <scope>NUCLEOTIDE SEQUENCE</scope>
</reference>